<feature type="region of interest" description="Disordered" evidence="1">
    <location>
        <begin position="309"/>
        <end position="332"/>
    </location>
</feature>
<dbReference type="Proteomes" id="UP000007431">
    <property type="component" value="Unassembled WGS sequence"/>
</dbReference>
<gene>
    <name evidence="2" type="ORF">SCHCODRAFT_85655</name>
</gene>
<accession>D8QAX1</accession>
<protein>
    <submittedName>
        <fullName evidence="2">Expressed protein</fullName>
    </submittedName>
</protein>
<proteinExistence type="predicted"/>
<sequence>MSTRRRVGVPSAATTEAARRQLMQRVQVTWEKKLMPVEGSSLKAYKWIQINQPPQFSDDEDDVDEPLAPLPDEPDEDEPEIVTTAPSASESRAETAPPQPAPAASTNTGSDAQPTPSADAPTAAEAAETSAMPPPPVPEEAKTTTEGSVGNEAVGGVQTQPGELDLSGLGPDGLQLEGTHDLSQMTPADGLMAGDDGEGGDFAMGDAGFAAHGAPEGFNTEGFDATAGGEFGAHTGDFGAQGGDFGAGGGEDFSGGAGGMLGGDDSMMGGGGLGAGDESMLGAGDFSAMGDATMEGLGDTGMEEFIGAGPEEEQMHLGDFQLPESHGEGQPQ</sequence>
<dbReference type="GeneID" id="9593910"/>
<dbReference type="eggNOG" id="ENOG502SPIS">
    <property type="taxonomic scope" value="Eukaryota"/>
</dbReference>
<evidence type="ECO:0000256" key="1">
    <source>
        <dbReference type="SAM" id="MobiDB-lite"/>
    </source>
</evidence>
<dbReference type="RefSeq" id="XP_003029160.1">
    <property type="nucleotide sequence ID" value="XM_003029114.1"/>
</dbReference>
<dbReference type="InParanoid" id="D8QAX1"/>
<dbReference type="HOGENOM" id="CLU_837175_0_0_1"/>
<feature type="compositionally biased region" description="Low complexity" evidence="1">
    <location>
        <begin position="110"/>
        <end position="131"/>
    </location>
</feature>
<feature type="region of interest" description="Disordered" evidence="1">
    <location>
        <begin position="51"/>
        <end position="180"/>
    </location>
</feature>
<name>D8QAX1_SCHCM</name>
<keyword evidence="3" id="KW-1185">Reference proteome</keyword>
<dbReference type="AlphaFoldDB" id="D8QAX1"/>
<organism evidence="3">
    <name type="scientific">Schizophyllum commune (strain H4-8 / FGSC 9210)</name>
    <name type="common">Split gill fungus</name>
    <dbReference type="NCBI Taxonomy" id="578458"/>
    <lineage>
        <taxon>Eukaryota</taxon>
        <taxon>Fungi</taxon>
        <taxon>Dikarya</taxon>
        <taxon>Basidiomycota</taxon>
        <taxon>Agaricomycotina</taxon>
        <taxon>Agaricomycetes</taxon>
        <taxon>Agaricomycetidae</taxon>
        <taxon>Agaricales</taxon>
        <taxon>Schizophyllaceae</taxon>
        <taxon>Schizophyllum</taxon>
    </lineage>
</organism>
<dbReference type="KEGG" id="scm:SCHCO_02633173"/>
<dbReference type="OrthoDB" id="2595509at2759"/>
<dbReference type="STRING" id="578458.D8QAX1"/>
<evidence type="ECO:0000313" key="2">
    <source>
        <dbReference type="EMBL" id="EFI94257.1"/>
    </source>
</evidence>
<dbReference type="OMA" id="PCWEKVW"/>
<dbReference type="VEuPathDB" id="FungiDB:SCHCODRAFT_02633173"/>
<reference evidence="2 3" key="1">
    <citation type="journal article" date="2010" name="Nat. Biotechnol.">
        <title>Genome sequence of the model mushroom Schizophyllum commune.</title>
        <authorList>
            <person name="Ohm R.A."/>
            <person name="de Jong J.F."/>
            <person name="Lugones L.G."/>
            <person name="Aerts A."/>
            <person name="Kothe E."/>
            <person name="Stajich J.E."/>
            <person name="de Vries R.P."/>
            <person name="Record E."/>
            <person name="Levasseur A."/>
            <person name="Baker S.E."/>
            <person name="Bartholomew K.A."/>
            <person name="Coutinho P.M."/>
            <person name="Erdmann S."/>
            <person name="Fowler T.J."/>
            <person name="Gathman A.C."/>
            <person name="Lombard V."/>
            <person name="Henrissat B."/>
            <person name="Knabe N."/>
            <person name="Kuees U."/>
            <person name="Lilly W.W."/>
            <person name="Lindquist E."/>
            <person name="Lucas S."/>
            <person name="Magnuson J.K."/>
            <person name="Piumi F."/>
            <person name="Raudaskoski M."/>
            <person name="Salamov A."/>
            <person name="Schmutz J."/>
            <person name="Schwarze F.W.M.R."/>
            <person name="vanKuyk P.A."/>
            <person name="Horton J.S."/>
            <person name="Grigoriev I.V."/>
            <person name="Woesten H.A.B."/>
        </authorList>
    </citation>
    <scope>NUCLEOTIDE SEQUENCE [LARGE SCALE GENOMIC DNA]</scope>
    <source>
        <strain evidence="3">H4-8 / FGSC 9210</strain>
    </source>
</reference>
<evidence type="ECO:0000313" key="3">
    <source>
        <dbReference type="Proteomes" id="UP000007431"/>
    </source>
</evidence>
<dbReference type="EMBL" id="GL377309">
    <property type="protein sequence ID" value="EFI94257.1"/>
    <property type="molecule type" value="Genomic_DNA"/>
</dbReference>